<dbReference type="EMBL" id="CP023327">
    <property type="protein sequence ID" value="ATY66636.1"/>
    <property type="molecule type" value="Genomic_DNA"/>
</dbReference>
<feature type="region of interest" description="Disordered" evidence="1">
    <location>
        <begin position="272"/>
        <end position="292"/>
    </location>
</feature>
<dbReference type="Proteomes" id="UP000323067">
    <property type="component" value="Chromosome ii"/>
</dbReference>
<feature type="region of interest" description="Disordered" evidence="1">
    <location>
        <begin position="201"/>
        <end position="225"/>
    </location>
</feature>
<accession>A0A2H4SU53</accession>
<feature type="region of interest" description="Disordered" evidence="1">
    <location>
        <begin position="391"/>
        <end position="433"/>
    </location>
</feature>
<feature type="compositionally biased region" description="Polar residues" evidence="1">
    <location>
        <begin position="466"/>
        <end position="491"/>
    </location>
</feature>
<dbReference type="Gene3D" id="3.40.710.10">
    <property type="entry name" value="DD-peptidase/beta-lactamase superfamily"/>
    <property type="match status" value="1"/>
</dbReference>
<dbReference type="PANTHER" id="PTHR36223">
    <property type="entry name" value="BETA-LACTAMASE-TYPE TRANSPEPTIDASE FOLD DOMAIN CONTAINING PROTEIN"/>
    <property type="match status" value="1"/>
</dbReference>
<protein>
    <submittedName>
        <fullName evidence="4">Beta-lactamase-type transpeptidase fold domain containing</fullName>
    </submittedName>
</protein>
<dbReference type="InterPro" id="IPR057678">
    <property type="entry name" value="DUF7918"/>
</dbReference>
<evidence type="ECO:0000256" key="1">
    <source>
        <dbReference type="SAM" id="MobiDB-lite"/>
    </source>
</evidence>
<dbReference type="VEuPathDB" id="FungiDB:CCM_04487"/>
<dbReference type="OrthoDB" id="5946976at2759"/>
<dbReference type="InterPro" id="IPR012338">
    <property type="entry name" value="Beta-lactam/transpept-like"/>
</dbReference>
<dbReference type="AlphaFoldDB" id="A0A2H4SU53"/>
<dbReference type="PANTHER" id="PTHR36223:SF5">
    <property type="entry name" value="BETA-LACTAMASE-TYPE TRANSPEPTIDASE FOLD DOMAIN CONTAINING PROTEIN"/>
    <property type="match status" value="1"/>
</dbReference>
<feature type="domain" description="DUF7918" evidence="3">
    <location>
        <begin position="199"/>
        <end position="349"/>
    </location>
</feature>
<evidence type="ECO:0000259" key="3">
    <source>
        <dbReference type="Pfam" id="PF25534"/>
    </source>
</evidence>
<proteinExistence type="predicted"/>
<dbReference type="SUPFAM" id="SSF56601">
    <property type="entry name" value="beta-lactamase/transpeptidase-like"/>
    <property type="match status" value="1"/>
</dbReference>
<evidence type="ECO:0000313" key="5">
    <source>
        <dbReference type="Proteomes" id="UP000323067"/>
    </source>
</evidence>
<gene>
    <name evidence="4" type="ORF">A9K55_000573</name>
</gene>
<name>A0A2H4SU53_CORMI</name>
<dbReference type="VEuPathDB" id="FungiDB:A9K55_000573"/>
<evidence type="ECO:0000313" key="4">
    <source>
        <dbReference type="EMBL" id="ATY66636.1"/>
    </source>
</evidence>
<feature type="region of interest" description="Disordered" evidence="1">
    <location>
        <begin position="458"/>
        <end position="492"/>
    </location>
</feature>
<reference evidence="4 5" key="1">
    <citation type="journal article" date="2017" name="BMC Genomics">
        <title>Chromosome level assembly and secondary metabolite potential of the parasitic fungus Cordyceps militaris.</title>
        <authorList>
            <person name="Kramer G.J."/>
            <person name="Nodwell J.R."/>
        </authorList>
    </citation>
    <scope>NUCLEOTIDE SEQUENCE [LARGE SCALE GENOMIC DNA]</scope>
    <source>
        <strain evidence="4 5">ATCC 34164</strain>
    </source>
</reference>
<dbReference type="Pfam" id="PF00144">
    <property type="entry name" value="Beta-lactamase"/>
    <property type="match status" value="1"/>
</dbReference>
<sequence>MPCFKGIAVSVHANGAPLPEHGMQKQSRLSRISTYIPVPQPSIGQDPTKPEPAKFAISITLLTSGLPIPYSAPKPTETNPYPKPQFVGGLHPGSHGERGKFMGLVSPYIPMTNSENETIAAYIYFDGRNKEEVATLLRPGEETWVNSRWVQVPESEGGGLAEREFLFREVGLERWLNGLDLQGHDAAEKLEKRRLKFQRRQQRQSISLDEQDSLNKKRGTLRYGAEDGSPIEAVYDYSGSSSDDDEPPEATGQIKVAMFRVLASGEIKKGEYSPQFDAHDGDEEGNNEKSGIDADVEHTTSFAKPKTLDPKTISTQTVTGIDGPDKPFAVFTFFYRGDRQLQKIGVLQQSSKTHAPAGSAKRRSGQLDFSSLGPLKAGGTVGFSAFRDQATEASRRRKARKKSNGNIADDSDDDDESDGIVNMDPGDDKDVDRKLAPEDAKSQGELADGVNRIHLKRAHSADPDAASTTPSTPQLGASNDTPGELGSSSVQAIPMPSTSAHAIESISAEATVGSPLKKARASVDQAAVGDDKYSSTQSLSAALGSVMSTSAPSAIPAEPKLKLPEQLHQKADTETLPASELGVLKLKMPSLRNTAVALAVVGAHAAHGSDSQKPVLQKHGSASNPLNGDLAKFVQESLDVWHVPGMAVGVIDGDHIYTEGYGYATLPDVRATADTLWYGASTSKAQTAALLSHLIHSGNHSQFGALGWETPITSLVRDDFVLTDEWATAHVTLNDAASHRTGMGRHDLAMHRVRDGRPVAPRDVARSLRHLAMTAEPRVRYSYCNLMYTTLGHVLETVTGVWLGEALRTHLWGPLGMTATYFDTAAALHADKHFAGGYAWDERAGNYTPVDYMSVTDVGAAGAVISNVKDYAKWVRCLLHESAPLSPATHADIRTPRVFVSVDDGDAGMGVSTYGLGWSRETMHGHTLFQHSGGMHAYGAEVFWLPDIKFGVVAFGNTAVSSNFAELDVVYRLIEDKLNIPAKKRIDIRAKSRKIRDSIPTREEAINTLFPDLPDTPQLGSFDAGQLVGHYKNEGWGEVTFTVADDFEGRNKTVLIGPRPDTSFRHTLILEHMTGDYWLVYATMLGNSSYQNEYLKAKFVAGVDGNPVALDLDTQTASGGLSDGIVQFTKSD</sequence>
<feature type="region of interest" description="Disordered" evidence="1">
    <location>
        <begin position="347"/>
        <end position="374"/>
    </location>
</feature>
<dbReference type="InterPro" id="IPR001466">
    <property type="entry name" value="Beta-lactam-related"/>
</dbReference>
<organism evidence="4 5">
    <name type="scientific">Cordyceps militaris</name>
    <name type="common">Caterpillar fungus</name>
    <name type="synonym">Clavaria militaris</name>
    <dbReference type="NCBI Taxonomy" id="73501"/>
    <lineage>
        <taxon>Eukaryota</taxon>
        <taxon>Fungi</taxon>
        <taxon>Dikarya</taxon>
        <taxon>Ascomycota</taxon>
        <taxon>Pezizomycotina</taxon>
        <taxon>Sordariomycetes</taxon>
        <taxon>Hypocreomycetidae</taxon>
        <taxon>Hypocreales</taxon>
        <taxon>Cordycipitaceae</taxon>
        <taxon>Cordyceps</taxon>
    </lineage>
</organism>
<feature type="compositionally biased region" description="Acidic residues" evidence="1">
    <location>
        <begin position="409"/>
        <end position="418"/>
    </location>
</feature>
<evidence type="ECO:0000259" key="2">
    <source>
        <dbReference type="Pfam" id="PF00144"/>
    </source>
</evidence>
<dbReference type="Pfam" id="PF25534">
    <property type="entry name" value="DUF7918"/>
    <property type="match status" value="1"/>
</dbReference>
<feature type="domain" description="Beta-lactamase-related" evidence="2">
    <location>
        <begin position="632"/>
        <end position="964"/>
    </location>
</feature>